<protein>
    <submittedName>
        <fullName evidence="1">Uncharacterized protein</fullName>
    </submittedName>
</protein>
<evidence type="ECO:0000313" key="2">
    <source>
        <dbReference type="Proteomes" id="UP001148629"/>
    </source>
</evidence>
<evidence type="ECO:0000313" key="1">
    <source>
        <dbReference type="EMBL" id="KAJ3523778.1"/>
    </source>
</evidence>
<accession>A0ACC1RQY0</accession>
<dbReference type="EMBL" id="JANRMS010002191">
    <property type="protein sequence ID" value="KAJ3523778.1"/>
    <property type="molecule type" value="Genomic_DNA"/>
</dbReference>
<proteinExistence type="predicted"/>
<keyword evidence="2" id="KW-1185">Reference proteome</keyword>
<reference evidence="1" key="1">
    <citation type="submission" date="2022-08" db="EMBL/GenBank/DDBJ databases">
        <title>Genome Sequence of Fusarium decemcellulare.</title>
        <authorList>
            <person name="Buettner E."/>
        </authorList>
    </citation>
    <scope>NUCLEOTIDE SEQUENCE</scope>
    <source>
        <strain evidence="1">Babe19</strain>
    </source>
</reference>
<name>A0ACC1RQY0_9HYPO</name>
<organism evidence="1 2">
    <name type="scientific">Fusarium decemcellulare</name>
    <dbReference type="NCBI Taxonomy" id="57161"/>
    <lineage>
        <taxon>Eukaryota</taxon>
        <taxon>Fungi</taxon>
        <taxon>Dikarya</taxon>
        <taxon>Ascomycota</taxon>
        <taxon>Pezizomycotina</taxon>
        <taxon>Sordariomycetes</taxon>
        <taxon>Hypocreomycetidae</taxon>
        <taxon>Hypocreales</taxon>
        <taxon>Nectriaceae</taxon>
        <taxon>Fusarium</taxon>
        <taxon>Fusarium decemcellulare species complex</taxon>
    </lineage>
</organism>
<dbReference type="Proteomes" id="UP001148629">
    <property type="component" value="Unassembled WGS sequence"/>
</dbReference>
<comment type="caution">
    <text evidence="1">The sequence shown here is derived from an EMBL/GenBank/DDBJ whole genome shotgun (WGS) entry which is preliminary data.</text>
</comment>
<gene>
    <name evidence="1" type="ORF">NM208_g12322</name>
</gene>
<sequence length="785" mass="81480">MRVHTIALLSAAALAPSVAGVAVPRDILNRQASGHFPLNNTAVATAPDGSTTRLLTAPTSTSQLETTTTSSTSTSAFSISSLTTEAVEATFLTSRPMLLQTVASLHPYDSHSPAPWMLPLTLLLYTALLDGTLSPSTVSDADSGASSVETDDSLKVSANKAGPHQISDHSFTTAPPNYTRPCNSTDKAECGWIPSITSKWNGTHTPGTLTVLPPTTSTPCTTLPDDEPITEFSIVYTATVTFLGNRSEYTPPYPTITTPNYCPEPFPSISLSPIAPGGTASGDITTIAFGVSSKEPAEPCSAGDSCVDEEAPGWSNPTEAPKESPPPMSFSSSRVTVTFVTTDKNPAVVFPSDPPPRFGQPTQGSRAHVSQKQKPEPSGVMRPDDTSGKQPGDKPDDKSDENPDDKPGDKSDGNSDGKSNGKQDEPDEQESSGGQKTARPRPQPQNQPPKTFAITARGPEVIVNDKTFSGLKPDQSTTVTVDHGTFTIHPTEVVGEGVTVKKPQPVGTAISVVTPTSATVGGVPVVVSGSEAVVDGTRFKIPLIGTATKVEVTVAAGATANVEERPILIQPGKIVVDDETLTYRAVGGPQTDVLIEGGEMMTVVGKSVYVFRSTTLTYGPGIPETSEVVDDDVITVGPSGIIVDGTTLGGVEAETTDTKLQIVGGATITKVSPSFLIIDGTTFTAGPGAKRTTKIIGGETIKIGPSGVAISTMTIRYPFGASTVTTIKALATATDTLPVETGTSNGKTTDRDKKKDDDSGAISQRPGLATLVTGLCIAIGVWVLI</sequence>